<sequence>MFCTVLKSHRKADTYLYIPKDAILDDLPANLVELFTPHTVVTTLHLKPERKLARLRAPELIKHLETDGFYLQLPPTQADLLALHKSQQQAAKQSSEESS</sequence>
<dbReference type="InterPro" id="IPR027354">
    <property type="entry name" value="YcgL_dom"/>
</dbReference>
<evidence type="ECO:0000313" key="5">
    <source>
        <dbReference type="Proteomes" id="UP000249203"/>
    </source>
</evidence>
<comment type="caution">
    <text evidence="3">The sequence shown here is derived from an EMBL/GenBank/DDBJ whole genome shotgun (WGS) entry which is preliminary data.</text>
</comment>
<dbReference type="PANTHER" id="PTHR38109:SF1">
    <property type="entry name" value="PROTEIN YCGL"/>
    <property type="match status" value="1"/>
</dbReference>
<organism evidence="3 5">
    <name type="scientific">Aliidiomarina maris</name>
    <dbReference type="NCBI Taxonomy" id="531312"/>
    <lineage>
        <taxon>Bacteria</taxon>
        <taxon>Pseudomonadati</taxon>
        <taxon>Pseudomonadota</taxon>
        <taxon>Gammaproteobacteria</taxon>
        <taxon>Alteromonadales</taxon>
        <taxon>Idiomarinaceae</taxon>
        <taxon>Aliidiomarina</taxon>
    </lineage>
</organism>
<dbReference type="PROSITE" id="PS51648">
    <property type="entry name" value="YCGL"/>
    <property type="match status" value="1"/>
</dbReference>
<dbReference type="AlphaFoldDB" id="A0A327X4J3"/>
<evidence type="ECO:0000256" key="1">
    <source>
        <dbReference type="HAMAP-Rule" id="MF_01866"/>
    </source>
</evidence>
<dbReference type="Proteomes" id="UP000249203">
    <property type="component" value="Unassembled WGS sequence"/>
</dbReference>
<dbReference type="RefSeq" id="WP_111568281.1">
    <property type="nucleotide sequence ID" value="NZ_PIPK01000001.1"/>
</dbReference>
<accession>A0A327X4J3</accession>
<dbReference type="EMBL" id="PIPK01000001">
    <property type="protein sequence ID" value="RUO28626.1"/>
    <property type="molecule type" value="Genomic_DNA"/>
</dbReference>
<dbReference type="SUPFAM" id="SSF160191">
    <property type="entry name" value="YcgL-like"/>
    <property type="match status" value="1"/>
</dbReference>
<dbReference type="InterPro" id="IPR038068">
    <property type="entry name" value="YcgL-like_sf"/>
</dbReference>
<name>A0A327X4J3_9GAMM</name>
<evidence type="ECO:0000313" key="6">
    <source>
        <dbReference type="Proteomes" id="UP000287865"/>
    </source>
</evidence>
<dbReference type="PANTHER" id="PTHR38109">
    <property type="entry name" value="PROTEIN YCGL"/>
    <property type="match status" value="1"/>
</dbReference>
<protein>
    <recommendedName>
        <fullName evidence="1">YcgL domain-containing protein B0I24_101454</fullName>
    </recommendedName>
</protein>
<dbReference type="Gene3D" id="3.10.510.20">
    <property type="entry name" value="YcgL domain"/>
    <property type="match status" value="1"/>
</dbReference>
<evidence type="ECO:0000313" key="4">
    <source>
        <dbReference type="EMBL" id="RUO28626.1"/>
    </source>
</evidence>
<keyword evidence="6" id="KW-1185">Reference proteome</keyword>
<dbReference type="OrthoDB" id="7062382at2"/>
<dbReference type="Proteomes" id="UP000287865">
    <property type="component" value="Unassembled WGS sequence"/>
</dbReference>
<dbReference type="EMBL" id="QLMD01000001">
    <property type="protein sequence ID" value="RAK01815.1"/>
    <property type="molecule type" value="Genomic_DNA"/>
</dbReference>
<gene>
    <name evidence="3" type="ORF">B0I24_101454</name>
    <name evidence="4" type="ORF">CWE07_02200</name>
</gene>
<dbReference type="HAMAP" id="MF_01866">
    <property type="entry name" value="UPF0745"/>
    <property type="match status" value="1"/>
</dbReference>
<reference evidence="3 5" key="2">
    <citation type="submission" date="2018-06" db="EMBL/GenBank/DDBJ databases">
        <title>Genomic Encyclopedia of Type Strains, Phase III (KMG-III): the genomes of soil and plant-associated and newly described type strains.</title>
        <authorList>
            <person name="Whitman W."/>
        </authorList>
    </citation>
    <scope>NUCLEOTIDE SEQUENCE [LARGE SCALE GENOMIC DNA]</scope>
    <source>
        <strain evidence="3 5">CGMCC 1.15366</strain>
    </source>
</reference>
<reference evidence="4 6" key="1">
    <citation type="journal article" date="2018" name="Front. Microbiol.">
        <title>Genome-Based Analysis Reveals the Taxonomy and Diversity of the Family Idiomarinaceae.</title>
        <authorList>
            <person name="Liu Y."/>
            <person name="Lai Q."/>
            <person name="Shao Z."/>
        </authorList>
    </citation>
    <scope>NUCLEOTIDE SEQUENCE [LARGE SCALE GENOMIC DNA]</scope>
    <source>
        <strain evidence="4 6">CF12-14</strain>
    </source>
</reference>
<dbReference type="Pfam" id="PF05166">
    <property type="entry name" value="YcgL"/>
    <property type="match status" value="1"/>
</dbReference>
<feature type="domain" description="YcgL" evidence="2">
    <location>
        <begin position="1"/>
        <end position="85"/>
    </location>
</feature>
<evidence type="ECO:0000259" key="2">
    <source>
        <dbReference type="PROSITE" id="PS51648"/>
    </source>
</evidence>
<proteinExistence type="inferred from homology"/>
<evidence type="ECO:0000313" key="3">
    <source>
        <dbReference type="EMBL" id="RAK01815.1"/>
    </source>
</evidence>